<accession>A0A7J7G9L5</accession>
<dbReference type="Pfam" id="PF22950">
    <property type="entry name" value="DUF7026"/>
    <property type="match status" value="1"/>
</dbReference>
<comment type="caution">
    <text evidence="2">The sequence shown here is derived from an EMBL/GenBank/DDBJ whole genome shotgun (WGS) entry which is preliminary data.</text>
</comment>
<dbReference type="AlphaFoldDB" id="A0A7J7G9L5"/>
<name>A0A7J7G9L5_CAMSI</name>
<proteinExistence type="predicted"/>
<reference evidence="3" key="1">
    <citation type="journal article" date="2020" name="Nat. Commun.">
        <title>Genome assembly of wild tea tree DASZ reveals pedigree and selection history of tea varieties.</title>
        <authorList>
            <person name="Zhang W."/>
            <person name="Zhang Y."/>
            <person name="Qiu H."/>
            <person name="Guo Y."/>
            <person name="Wan H."/>
            <person name="Zhang X."/>
            <person name="Scossa F."/>
            <person name="Alseekh S."/>
            <person name="Zhang Q."/>
            <person name="Wang P."/>
            <person name="Xu L."/>
            <person name="Schmidt M.H."/>
            <person name="Jia X."/>
            <person name="Li D."/>
            <person name="Zhu A."/>
            <person name="Guo F."/>
            <person name="Chen W."/>
            <person name="Ni D."/>
            <person name="Usadel B."/>
            <person name="Fernie A.R."/>
            <person name="Wen W."/>
        </authorList>
    </citation>
    <scope>NUCLEOTIDE SEQUENCE [LARGE SCALE GENOMIC DNA]</scope>
    <source>
        <strain evidence="3">cv. G240</strain>
    </source>
</reference>
<keyword evidence="3" id="KW-1185">Reference proteome</keyword>
<protein>
    <recommendedName>
        <fullName evidence="1">DUF7026 domain-containing protein</fullName>
    </recommendedName>
</protein>
<evidence type="ECO:0000259" key="1">
    <source>
        <dbReference type="Pfam" id="PF22950"/>
    </source>
</evidence>
<dbReference type="EMBL" id="JACBKZ010000012">
    <property type="protein sequence ID" value="KAF5937005.1"/>
    <property type="molecule type" value="Genomic_DNA"/>
</dbReference>
<dbReference type="InterPro" id="IPR054290">
    <property type="entry name" value="DUF7026"/>
</dbReference>
<gene>
    <name evidence="2" type="ORF">HYC85_024511</name>
</gene>
<feature type="domain" description="DUF7026" evidence="1">
    <location>
        <begin position="70"/>
        <end position="128"/>
    </location>
</feature>
<sequence>MALGFHLLHPKIFSHLTKFHTQSPFPSITHLTINTSNKPQISCTKSVNDSELVSDLAAEVEKMDSHQLQREEAMKKSRQLLFTELCEYLGLKPEELKKKWKKMDDDEEDGGGGEEDKWVLVKGFVSEWGVNFHPLSASETLLHALRDCKMSRKVWEELIPPSCWLQFLTLPLLNLSDMESSRIS</sequence>
<evidence type="ECO:0000313" key="3">
    <source>
        <dbReference type="Proteomes" id="UP000593564"/>
    </source>
</evidence>
<organism evidence="2 3">
    <name type="scientific">Camellia sinensis</name>
    <name type="common">Tea plant</name>
    <name type="synonym">Thea sinensis</name>
    <dbReference type="NCBI Taxonomy" id="4442"/>
    <lineage>
        <taxon>Eukaryota</taxon>
        <taxon>Viridiplantae</taxon>
        <taxon>Streptophyta</taxon>
        <taxon>Embryophyta</taxon>
        <taxon>Tracheophyta</taxon>
        <taxon>Spermatophyta</taxon>
        <taxon>Magnoliopsida</taxon>
        <taxon>eudicotyledons</taxon>
        <taxon>Gunneridae</taxon>
        <taxon>Pentapetalae</taxon>
        <taxon>asterids</taxon>
        <taxon>Ericales</taxon>
        <taxon>Theaceae</taxon>
        <taxon>Camellia</taxon>
    </lineage>
</organism>
<reference evidence="2 3" key="2">
    <citation type="submission" date="2020-07" db="EMBL/GenBank/DDBJ databases">
        <title>Genome assembly of wild tea tree DASZ reveals pedigree and selection history of tea varieties.</title>
        <authorList>
            <person name="Zhang W."/>
        </authorList>
    </citation>
    <scope>NUCLEOTIDE SEQUENCE [LARGE SCALE GENOMIC DNA]</scope>
    <source>
        <strain evidence="3">cv. G240</strain>
        <tissue evidence="2">Leaf</tissue>
    </source>
</reference>
<evidence type="ECO:0000313" key="2">
    <source>
        <dbReference type="EMBL" id="KAF5937005.1"/>
    </source>
</evidence>
<dbReference type="Proteomes" id="UP000593564">
    <property type="component" value="Unassembled WGS sequence"/>
</dbReference>